<reference evidence="7" key="1">
    <citation type="submission" date="2015-10" db="EMBL/GenBank/DDBJ databases">
        <authorList>
            <person name="Regsiter A."/>
            <person name="william w."/>
        </authorList>
    </citation>
    <scope>NUCLEOTIDE SEQUENCE</scope>
    <source>
        <strain evidence="7">Montdore</strain>
    </source>
</reference>
<dbReference type="GO" id="GO:0030170">
    <property type="term" value="F:pyridoxal phosphate binding"/>
    <property type="evidence" value="ECO:0007669"/>
    <property type="project" value="InterPro"/>
</dbReference>
<name>A0A292PN34_9PEZI</name>
<dbReference type="PANTHER" id="PTHR11999:SF70">
    <property type="entry name" value="MIP05841P"/>
    <property type="match status" value="1"/>
</dbReference>
<dbReference type="InterPro" id="IPR015421">
    <property type="entry name" value="PyrdxlP-dep_Trfase_major"/>
</dbReference>
<organism evidence="7 8">
    <name type="scientific">Tuber aestivum</name>
    <name type="common">summer truffle</name>
    <dbReference type="NCBI Taxonomy" id="59557"/>
    <lineage>
        <taxon>Eukaryota</taxon>
        <taxon>Fungi</taxon>
        <taxon>Dikarya</taxon>
        <taxon>Ascomycota</taxon>
        <taxon>Pezizomycotina</taxon>
        <taxon>Pezizomycetes</taxon>
        <taxon>Pezizales</taxon>
        <taxon>Tuberaceae</taxon>
        <taxon>Tuber</taxon>
    </lineage>
</organism>
<evidence type="ECO:0000256" key="6">
    <source>
        <dbReference type="RuleBase" id="RU000382"/>
    </source>
</evidence>
<dbReference type="GO" id="GO:0019752">
    <property type="term" value="P:carboxylic acid metabolic process"/>
    <property type="evidence" value="ECO:0007669"/>
    <property type="project" value="InterPro"/>
</dbReference>
<dbReference type="PRINTS" id="PR00800">
    <property type="entry name" value="YHDCRBOXLASE"/>
</dbReference>
<protein>
    <submittedName>
        <fullName evidence="7">Uncharacterized protein</fullName>
    </submittedName>
</protein>
<evidence type="ECO:0000313" key="7">
    <source>
        <dbReference type="EMBL" id="CUS08514.1"/>
    </source>
</evidence>
<accession>A0A292PN34</accession>
<dbReference type="Gene3D" id="3.40.640.10">
    <property type="entry name" value="Type I PLP-dependent aspartate aminotransferase-like (Major domain)"/>
    <property type="match status" value="1"/>
</dbReference>
<dbReference type="PANTHER" id="PTHR11999">
    <property type="entry name" value="GROUP II PYRIDOXAL-5-PHOSPHATE DECARBOXYLASE"/>
    <property type="match status" value="1"/>
</dbReference>
<sequence length="182" mass="20371">MAWVHVDATFAGTCLILEQYQLVSALFARFDSFDMNIDWQIPLGRRFRALKIWFVMRLYGVSGLQGHIWNSIQYGESFAQWVRDHADIFKIVIPPAFGPMVFSVKEALREESNRLTKVVYEAGNADVEIFITSPVIDGTYAIHVREEVLRATDAAEVNGVDGVNGVAKVNGMNGVNYIGALK</sequence>
<evidence type="ECO:0000256" key="1">
    <source>
        <dbReference type="ARBA" id="ARBA00001933"/>
    </source>
</evidence>
<dbReference type="InterPro" id="IPR015422">
    <property type="entry name" value="PyrdxlP-dep_Trfase_small"/>
</dbReference>
<dbReference type="GO" id="GO:0006520">
    <property type="term" value="P:amino acid metabolic process"/>
    <property type="evidence" value="ECO:0007669"/>
    <property type="project" value="InterPro"/>
</dbReference>
<dbReference type="InterPro" id="IPR015424">
    <property type="entry name" value="PyrdxlP-dep_Trfase"/>
</dbReference>
<dbReference type="AlphaFoldDB" id="A0A292PN34"/>
<proteinExistence type="inferred from homology"/>
<gene>
    <name evidence="7" type="ORF">GSTUAT00007399001</name>
</gene>
<evidence type="ECO:0000256" key="4">
    <source>
        <dbReference type="ARBA" id="ARBA00022898"/>
    </source>
</evidence>
<evidence type="ECO:0000313" key="8">
    <source>
        <dbReference type="Proteomes" id="UP001412239"/>
    </source>
</evidence>
<dbReference type="InterPro" id="IPR002129">
    <property type="entry name" value="PyrdxlP-dep_de-COase"/>
</dbReference>
<evidence type="ECO:0000256" key="2">
    <source>
        <dbReference type="ARBA" id="ARBA00009533"/>
    </source>
</evidence>
<dbReference type="Pfam" id="PF00282">
    <property type="entry name" value="Pyridoxal_deC"/>
    <property type="match status" value="1"/>
</dbReference>
<dbReference type="Gene3D" id="3.90.1150.10">
    <property type="entry name" value="Aspartate Aminotransferase, domain 1"/>
    <property type="match status" value="1"/>
</dbReference>
<dbReference type="EMBL" id="LN891129">
    <property type="protein sequence ID" value="CUS08514.1"/>
    <property type="molecule type" value="Genomic_DNA"/>
</dbReference>
<keyword evidence="5 6" id="KW-0456">Lyase</keyword>
<comment type="similarity">
    <text evidence="2 6">Belongs to the group II decarboxylase family.</text>
</comment>
<dbReference type="GO" id="GO:0005737">
    <property type="term" value="C:cytoplasm"/>
    <property type="evidence" value="ECO:0007669"/>
    <property type="project" value="TreeGrafter"/>
</dbReference>
<keyword evidence="4 6" id="KW-0663">Pyridoxal phosphate</keyword>
<keyword evidence="3" id="KW-0210">Decarboxylase</keyword>
<evidence type="ECO:0000256" key="3">
    <source>
        <dbReference type="ARBA" id="ARBA00022793"/>
    </source>
</evidence>
<dbReference type="GO" id="GO:0016831">
    <property type="term" value="F:carboxy-lyase activity"/>
    <property type="evidence" value="ECO:0007669"/>
    <property type="project" value="UniProtKB-KW"/>
</dbReference>
<dbReference type="InterPro" id="IPR010977">
    <property type="entry name" value="Aromatic_deC"/>
</dbReference>
<dbReference type="SUPFAM" id="SSF53383">
    <property type="entry name" value="PLP-dependent transferases"/>
    <property type="match status" value="1"/>
</dbReference>
<evidence type="ECO:0000256" key="5">
    <source>
        <dbReference type="ARBA" id="ARBA00023239"/>
    </source>
</evidence>
<dbReference type="Proteomes" id="UP001412239">
    <property type="component" value="Unassembled WGS sequence"/>
</dbReference>
<keyword evidence="8" id="KW-1185">Reference proteome</keyword>
<comment type="cofactor">
    <cofactor evidence="1 6">
        <name>pyridoxal 5'-phosphate</name>
        <dbReference type="ChEBI" id="CHEBI:597326"/>
    </cofactor>
</comment>